<evidence type="ECO:0000256" key="6">
    <source>
        <dbReference type="ARBA" id="ARBA00023014"/>
    </source>
</evidence>
<protein>
    <recommendedName>
        <fullName evidence="7">Radical SAM core domain-containing protein</fullName>
    </recommendedName>
</protein>
<keyword evidence="5" id="KW-0408">Iron</keyword>
<gene>
    <name evidence="8" type="ORF">HaLaN_07716</name>
</gene>
<dbReference type="InterPro" id="IPR013785">
    <property type="entry name" value="Aldolase_TIM"/>
</dbReference>
<keyword evidence="4" id="KW-0479">Metal-binding</keyword>
<comment type="cofactor">
    <cofactor evidence="1">
        <name>[4Fe-4S] cluster</name>
        <dbReference type="ChEBI" id="CHEBI:49883"/>
    </cofactor>
</comment>
<dbReference type="GO" id="GO:0051539">
    <property type="term" value="F:4 iron, 4 sulfur cluster binding"/>
    <property type="evidence" value="ECO:0007669"/>
    <property type="project" value="UniProtKB-KW"/>
</dbReference>
<dbReference type="AlphaFoldDB" id="A0A699YX21"/>
<accession>A0A699YX21</accession>
<feature type="domain" description="Radical SAM core" evidence="7">
    <location>
        <begin position="13"/>
        <end position="168"/>
    </location>
</feature>
<dbReference type="InterPro" id="IPR040072">
    <property type="entry name" value="Methyltransferase_A"/>
</dbReference>
<organism evidence="8 9">
    <name type="scientific">Haematococcus lacustris</name>
    <name type="common">Green alga</name>
    <name type="synonym">Haematococcus pluvialis</name>
    <dbReference type="NCBI Taxonomy" id="44745"/>
    <lineage>
        <taxon>Eukaryota</taxon>
        <taxon>Viridiplantae</taxon>
        <taxon>Chlorophyta</taxon>
        <taxon>core chlorophytes</taxon>
        <taxon>Chlorophyceae</taxon>
        <taxon>CS clade</taxon>
        <taxon>Chlamydomonadales</taxon>
        <taxon>Haematococcaceae</taxon>
        <taxon>Haematococcus</taxon>
    </lineage>
</organism>
<dbReference type="Gene3D" id="3.20.20.70">
    <property type="entry name" value="Aldolase class I"/>
    <property type="match status" value="1"/>
</dbReference>
<dbReference type="EMBL" id="BLLF01000467">
    <property type="protein sequence ID" value="GFH12088.1"/>
    <property type="molecule type" value="Genomic_DNA"/>
</dbReference>
<dbReference type="GO" id="GO:0070475">
    <property type="term" value="P:rRNA base methylation"/>
    <property type="evidence" value="ECO:0007669"/>
    <property type="project" value="TreeGrafter"/>
</dbReference>
<dbReference type="GO" id="GO:0030488">
    <property type="term" value="P:tRNA methylation"/>
    <property type="evidence" value="ECO:0007669"/>
    <property type="project" value="TreeGrafter"/>
</dbReference>
<evidence type="ECO:0000256" key="4">
    <source>
        <dbReference type="ARBA" id="ARBA00022723"/>
    </source>
</evidence>
<keyword evidence="9" id="KW-1185">Reference proteome</keyword>
<feature type="non-terminal residue" evidence="8">
    <location>
        <position position="1"/>
    </location>
</feature>
<evidence type="ECO:0000259" key="7">
    <source>
        <dbReference type="PROSITE" id="PS51918"/>
    </source>
</evidence>
<sequence>MTSRVIQCQRSSDGSTIKLLVELQGGQQVESVIMAYDTTGSMGLKANLSCGEILEQLIHASSLAKVRNIVFMGMGEPLANYSAVRDAVLALTDPELWGLARRHVTISTVGVLPRIRQLHQDMPGVSLALSLHAPSQELRCSLVPSAATWQLGPLMEVRDLLLLEAPGE</sequence>
<dbReference type="PANTHER" id="PTHR30544:SF8">
    <property type="entry name" value="RADICAL SAM SUPERFAMILY PROTEIN"/>
    <property type="match status" value="1"/>
</dbReference>
<reference evidence="8 9" key="1">
    <citation type="submission" date="2020-02" db="EMBL/GenBank/DDBJ databases">
        <title>Draft genome sequence of Haematococcus lacustris strain NIES-144.</title>
        <authorList>
            <person name="Morimoto D."/>
            <person name="Nakagawa S."/>
            <person name="Yoshida T."/>
            <person name="Sawayama S."/>
        </authorList>
    </citation>
    <scope>NUCLEOTIDE SEQUENCE [LARGE SCALE GENOMIC DNA]</scope>
    <source>
        <strain evidence="8 9">NIES-144</strain>
    </source>
</reference>
<keyword evidence="6" id="KW-0411">Iron-sulfur</keyword>
<dbReference type="GO" id="GO:0046872">
    <property type="term" value="F:metal ion binding"/>
    <property type="evidence" value="ECO:0007669"/>
    <property type="project" value="UniProtKB-KW"/>
</dbReference>
<evidence type="ECO:0000313" key="9">
    <source>
        <dbReference type="Proteomes" id="UP000485058"/>
    </source>
</evidence>
<dbReference type="Proteomes" id="UP000485058">
    <property type="component" value="Unassembled WGS sequence"/>
</dbReference>
<proteinExistence type="predicted"/>
<comment type="caution">
    <text evidence="8">The sequence shown here is derived from an EMBL/GenBank/DDBJ whole genome shotgun (WGS) entry which is preliminary data.</text>
</comment>
<dbReference type="InterPro" id="IPR007197">
    <property type="entry name" value="rSAM"/>
</dbReference>
<keyword evidence="2" id="KW-0004">4Fe-4S</keyword>
<name>A0A699YX21_HAELA</name>
<dbReference type="GO" id="GO:0003824">
    <property type="term" value="F:catalytic activity"/>
    <property type="evidence" value="ECO:0007669"/>
    <property type="project" value="InterPro"/>
</dbReference>
<keyword evidence="3" id="KW-0949">S-adenosyl-L-methionine</keyword>
<dbReference type="PROSITE" id="PS51918">
    <property type="entry name" value="RADICAL_SAM"/>
    <property type="match status" value="1"/>
</dbReference>
<evidence type="ECO:0000256" key="3">
    <source>
        <dbReference type="ARBA" id="ARBA00022691"/>
    </source>
</evidence>
<evidence type="ECO:0000256" key="2">
    <source>
        <dbReference type="ARBA" id="ARBA00022485"/>
    </source>
</evidence>
<dbReference type="PANTHER" id="PTHR30544">
    <property type="entry name" value="23S RRNA METHYLTRANSFERASE"/>
    <property type="match status" value="1"/>
</dbReference>
<evidence type="ECO:0000256" key="1">
    <source>
        <dbReference type="ARBA" id="ARBA00001966"/>
    </source>
</evidence>
<evidence type="ECO:0000313" key="8">
    <source>
        <dbReference type="EMBL" id="GFH12088.1"/>
    </source>
</evidence>
<evidence type="ECO:0000256" key="5">
    <source>
        <dbReference type="ARBA" id="ARBA00023004"/>
    </source>
</evidence>